<keyword evidence="3" id="KW-1185">Reference proteome</keyword>
<evidence type="ECO:0000256" key="1">
    <source>
        <dbReference type="SAM" id="MobiDB-lite"/>
    </source>
</evidence>
<dbReference type="Proteomes" id="UP000481153">
    <property type="component" value="Unassembled WGS sequence"/>
</dbReference>
<proteinExistence type="predicted"/>
<accession>A0A6G0WPV1</accession>
<feature type="region of interest" description="Disordered" evidence="1">
    <location>
        <begin position="1"/>
        <end position="53"/>
    </location>
</feature>
<sequence length="195" mass="21663">MGGQNSKQEVPVNNVGKLSNQGPGKRKNGSISANQNKRHDGGQGKANARPTPQGMKCFYCDGKYNVAGQDHPKWKCPKRQDDFSRGWVRSNIYEVPRKIQDSTPRGRDATREEVPCGAISTREEVPLPTTANSRNEVEIPDIDSTKSYEDLLFGDDDEIEDDMMQYSPALVADTTATPRMENVAASMKTLWSSIR</sequence>
<evidence type="ECO:0000313" key="3">
    <source>
        <dbReference type="Proteomes" id="UP000481153"/>
    </source>
</evidence>
<dbReference type="EMBL" id="VJMJ01000164">
    <property type="protein sequence ID" value="KAF0729421.1"/>
    <property type="molecule type" value="Genomic_DNA"/>
</dbReference>
<evidence type="ECO:0000313" key="2">
    <source>
        <dbReference type="EMBL" id="KAF0729421.1"/>
    </source>
</evidence>
<feature type="region of interest" description="Disordered" evidence="1">
    <location>
        <begin position="120"/>
        <end position="141"/>
    </location>
</feature>
<name>A0A6G0WPV1_9STRA</name>
<organism evidence="2 3">
    <name type="scientific">Aphanomyces euteiches</name>
    <dbReference type="NCBI Taxonomy" id="100861"/>
    <lineage>
        <taxon>Eukaryota</taxon>
        <taxon>Sar</taxon>
        <taxon>Stramenopiles</taxon>
        <taxon>Oomycota</taxon>
        <taxon>Saprolegniomycetes</taxon>
        <taxon>Saprolegniales</taxon>
        <taxon>Verrucalvaceae</taxon>
        <taxon>Aphanomyces</taxon>
    </lineage>
</organism>
<dbReference type="VEuPathDB" id="FungiDB:AeMF1_008403"/>
<protein>
    <submittedName>
        <fullName evidence="2">Uncharacterized protein</fullName>
    </submittedName>
</protein>
<reference evidence="2 3" key="1">
    <citation type="submission" date="2019-07" db="EMBL/GenBank/DDBJ databases">
        <title>Genomics analysis of Aphanomyces spp. identifies a new class of oomycete effector associated with host adaptation.</title>
        <authorList>
            <person name="Gaulin E."/>
        </authorList>
    </citation>
    <scope>NUCLEOTIDE SEQUENCE [LARGE SCALE GENOMIC DNA]</scope>
    <source>
        <strain evidence="2 3">ATCC 201684</strain>
    </source>
</reference>
<gene>
    <name evidence="2" type="ORF">Ae201684_012922</name>
</gene>
<comment type="caution">
    <text evidence="2">The sequence shown here is derived from an EMBL/GenBank/DDBJ whole genome shotgun (WGS) entry which is preliminary data.</text>
</comment>
<dbReference type="AlphaFoldDB" id="A0A6G0WPV1"/>